<keyword evidence="6 7" id="KW-0472">Membrane</keyword>
<comment type="subcellular location">
    <subcellularLocation>
        <location evidence="1 7">Cell membrane</location>
        <topology evidence="1 7">Multi-pass membrane protein</topology>
    </subcellularLocation>
</comment>
<feature type="transmembrane region" description="Helical" evidence="7">
    <location>
        <begin position="288"/>
        <end position="312"/>
    </location>
</feature>
<dbReference type="InterPro" id="IPR035906">
    <property type="entry name" value="MetI-like_sf"/>
</dbReference>
<evidence type="ECO:0000313" key="12">
    <source>
        <dbReference type="Proteomes" id="UP000220340"/>
    </source>
</evidence>
<dbReference type="AlphaFoldDB" id="A0A1Q4HHP3"/>
<protein>
    <submittedName>
        <fullName evidence="9">ABC transporter permease</fullName>
    </submittedName>
</protein>
<dbReference type="RefSeq" id="WP_073855557.1">
    <property type="nucleotide sequence ID" value="NZ_CP080332.1"/>
</dbReference>
<keyword evidence="3" id="KW-1003">Cell membrane</keyword>
<dbReference type="Proteomes" id="UP000191039">
    <property type="component" value="Unassembled WGS sequence"/>
</dbReference>
<dbReference type="OrthoDB" id="9778910at2"/>
<dbReference type="PROSITE" id="PS50928">
    <property type="entry name" value="ABC_TM1"/>
    <property type="match status" value="1"/>
</dbReference>
<evidence type="ECO:0000256" key="1">
    <source>
        <dbReference type="ARBA" id="ARBA00004651"/>
    </source>
</evidence>
<dbReference type="SUPFAM" id="SSF161098">
    <property type="entry name" value="MetI-like"/>
    <property type="match status" value="1"/>
</dbReference>
<dbReference type="PANTHER" id="PTHR43163:SF6">
    <property type="entry name" value="DIPEPTIDE TRANSPORT SYSTEM PERMEASE PROTEIN DPPB-RELATED"/>
    <property type="match status" value="1"/>
</dbReference>
<keyword evidence="12" id="KW-1185">Reference proteome</keyword>
<evidence type="ECO:0000259" key="8">
    <source>
        <dbReference type="PROSITE" id="PS50928"/>
    </source>
</evidence>
<dbReference type="Proteomes" id="UP000220340">
    <property type="component" value="Unassembled WGS sequence"/>
</dbReference>
<sequence length="322" mass="34476">MSLAVPGARRTPIGVRRFLVRLAGVIGVLWGAATLTFIAAQLMPGDPAQTILGGAGSRPSPEQIAAVREQYGFNDPVLVQYLNYLGGLLRGDLGTSYILKQPVTGVITEQLAPTVVLTLTALVLSWVIAVAVTLLTAHRSRWLSSIGSGLEIFLAALPQYWLGIVLLVVFAFQLRLLPVVGDSGPEGLVLPALTLALPLAGYLGQVTRDEFSSAMEQPFAVSARARGMSDWAVRWRHALRHALLPGLTLSGWALGSLFSTAVIVESVFVRPGLGRLLVDAVTSKDMPVVIGVTLFVAAVYVLANLLVDIAFVRVDPRLRRTR</sequence>
<gene>
    <name evidence="9" type="ORF">BV510_00485</name>
    <name evidence="10" type="ORF">CRI78_15265</name>
</gene>
<dbReference type="STRING" id="1801.BRW64_07455"/>
<evidence type="ECO:0000313" key="10">
    <source>
        <dbReference type="EMBL" id="PEG53710.1"/>
    </source>
</evidence>
<evidence type="ECO:0000313" key="9">
    <source>
        <dbReference type="EMBL" id="OPE56323.1"/>
    </source>
</evidence>
<reference evidence="9 11" key="1">
    <citation type="submission" date="2016-09" db="EMBL/GenBank/DDBJ databases">
        <title>genome sequences of unsequenced Mycobacteria.</title>
        <authorList>
            <person name="Greninger A.L."/>
            <person name="Jerome K.R."/>
            <person name="Mcnair B."/>
            <person name="Wallis C."/>
            <person name="Fang F."/>
        </authorList>
    </citation>
    <scope>NUCLEOTIDE SEQUENCE [LARGE SCALE GENOMIC DNA]</scope>
    <source>
        <strain evidence="9 11">BM1</strain>
    </source>
</reference>
<dbReference type="InterPro" id="IPR000515">
    <property type="entry name" value="MetI-like"/>
</dbReference>
<feature type="transmembrane region" description="Helical" evidence="7">
    <location>
        <begin position="242"/>
        <end position="268"/>
    </location>
</feature>
<name>A0A1Q4HHP3_9MYCO</name>
<dbReference type="GO" id="GO:0005886">
    <property type="term" value="C:plasma membrane"/>
    <property type="evidence" value="ECO:0007669"/>
    <property type="project" value="UniProtKB-SubCell"/>
</dbReference>
<keyword evidence="4 7" id="KW-0812">Transmembrane</keyword>
<comment type="caution">
    <text evidence="9">The sequence shown here is derived from an EMBL/GenBank/DDBJ whole genome shotgun (WGS) entry which is preliminary data.</text>
</comment>
<dbReference type="Gene3D" id="1.10.3720.10">
    <property type="entry name" value="MetI-like"/>
    <property type="match status" value="1"/>
</dbReference>
<dbReference type="Pfam" id="PF00528">
    <property type="entry name" value="BPD_transp_1"/>
    <property type="match status" value="1"/>
</dbReference>
<accession>A0A1Q4HHP3</accession>
<feature type="domain" description="ABC transmembrane type-1" evidence="8">
    <location>
        <begin position="111"/>
        <end position="311"/>
    </location>
</feature>
<dbReference type="CDD" id="cd06261">
    <property type="entry name" value="TM_PBP2"/>
    <property type="match status" value="1"/>
</dbReference>
<feature type="transmembrane region" description="Helical" evidence="7">
    <location>
        <begin position="188"/>
        <end position="206"/>
    </location>
</feature>
<dbReference type="GO" id="GO:0071916">
    <property type="term" value="F:dipeptide transmembrane transporter activity"/>
    <property type="evidence" value="ECO:0007669"/>
    <property type="project" value="TreeGrafter"/>
</dbReference>
<comment type="similarity">
    <text evidence="7">Belongs to the binding-protein-dependent transport system permease family.</text>
</comment>
<evidence type="ECO:0000256" key="5">
    <source>
        <dbReference type="ARBA" id="ARBA00022989"/>
    </source>
</evidence>
<keyword evidence="2 7" id="KW-0813">Transport</keyword>
<organism evidence="9 11">
    <name type="scientific">Mycolicibacterium diernhoferi</name>
    <dbReference type="NCBI Taxonomy" id="1801"/>
    <lineage>
        <taxon>Bacteria</taxon>
        <taxon>Bacillati</taxon>
        <taxon>Actinomycetota</taxon>
        <taxon>Actinomycetes</taxon>
        <taxon>Mycobacteriales</taxon>
        <taxon>Mycobacteriaceae</taxon>
        <taxon>Mycolicibacterium</taxon>
    </lineage>
</organism>
<dbReference type="PANTHER" id="PTHR43163">
    <property type="entry name" value="DIPEPTIDE TRANSPORT SYSTEM PERMEASE PROTEIN DPPB-RELATED"/>
    <property type="match status" value="1"/>
</dbReference>
<evidence type="ECO:0000256" key="7">
    <source>
        <dbReference type="RuleBase" id="RU363032"/>
    </source>
</evidence>
<feature type="transmembrane region" description="Helical" evidence="7">
    <location>
        <begin position="149"/>
        <end position="176"/>
    </location>
</feature>
<evidence type="ECO:0000313" key="11">
    <source>
        <dbReference type="Proteomes" id="UP000191039"/>
    </source>
</evidence>
<dbReference type="Pfam" id="PF19300">
    <property type="entry name" value="BPD_transp_1_N"/>
    <property type="match status" value="1"/>
</dbReference>
<dbReference type="EMBL" id="MIJD01000002">
    <property type="protein sequence ID" value="OPE56323.1"/>
    <property type="molecule type" value="Genomic_DNA"/>
</dbReference>
<proteinExistence type="inferred from homology"/>
<evidence type="ECO:0000256" key="6">
    <source>
        <dbReference type="ARBA" id="ARBA00023136"/>
    </source>
</evidence>
<keyword evidence="5 7" id="KW-1133">Transmembrane helix</keyword>
<feature type="transmembrane region" description="Helical" evidence="7">
    <location>
        <begin position="115"/>
        <end position="137"/>
    </location>
</feature>
<feature type="transmembrane region" description="Helical" evidence="7">
    <location>
        <begin position="18"/>
        <end position="40"/>
    </location>
</feature>
<dbReference type="EMBL" id="PDCR01000018">
    <property type="protein sequence ID" value="PEG53710.1"/>
    <property type="molecule type" value="Genomic_DNA"/>
</dbReference>
<evidence type="ECO:0000256" key="2">
    <source>
        <dbReference type="ARBA" id="ARBA00022448"/>
    </source>
</evidence>
<dbReference type="InterPro" id="IPR045621">
    <property type="entry name" value="BPD_transp_1_N"/>
</dbReference>
<evidence type="ECO:0000256" key="3">
    <source>
        <dbReference type="ARBA" id="ARBA00022475"/>
    </source>
</evidence>
<reference evidence="10 12" key="2">
    <citation type="submission" date="2017-10" db="EMBL/GenBank/DDBJ databases">
        <title>The new phylogeny of genus Mycobacterium.</title>
        <authorList>
            <person name="Tortoli E."/>
            <person name="Trovato A."/>
            <person name="Cirillo D.M."/>
        </authorList>
    </citation>
    <scope>NUCLEOTIDE SEQUENCE [LARGE SCALE GENOMIC DNA]</scope>
    <source>
        <strain evidence="10 12">IP141170001</strain>
    </source>
</reference>
<evidence type="ECO:0000256" key="4">
    <source>
        <dbReference type="ARBA" id="ARBA00022692"/>
    </source>
</evidence>